<evidence type="ECO:0000313" key="1">
    <source>
        <dbReference type="EMBL" id="OHT02087.1"/>
    </source>
</evidence>
<protein>
    <submittedName>
        <fullName evidence="1">Uncharacterized protein</fullName>
    </submittedName>
</protein>
<organism evidence="1 2">
    <name type="scientific">Tritrichomonas foetus</name>
    <dbReference type="NCBI Taxonomy" id="1144522"/>
    <lineage>
        <taxon>Eukaryota</taxon>
        <taxon>Metamonada</taxon>
        <taxon>Parabasalia</taxon>
        <taxon>Tritrichomonadida</taxon>
        <taxon>Tritrichomonadidae</taxon>
        <taxon>Tritrichomonas</taxon>
    </lineage>
</organism>
<dbReference type="Proteomes" id="UP000179807">
    <property type="component" value="Unassembled WGS sequence"/>
</dbReference>
<sequence length="452" mass="53753">MYVSYKEIESLHNRLDIYEEYGNISNNQKANSEKIANFHKIMNIFRYDNDEIHTSDLFYLLNDIQFFEEVIIENDLFFENLAHIFDESIRNDLQKINELIEFMIGILKECDLSIEKNLNHIQTIIQISLHNLDFRFPFWSSLLELVTYFIKNKDCAHYLIHQGFINILHSLISKEKPPHQFYLLSLISLKKLYLVLDVNSYQYMDKIIPFYINYFIILHDIKLFNEFLLPVISLAIRNESTYLVVKSPSFFDLFLCHDNISNAWNLNYSFPIINAIIMFDDIEILNIPQLYQFIIIKLKENEFYINDKQYWSAISEFIFTTIRYQNNFFLESGLLCLLIKNFELMKVFAKFKTAMLLAQYILFESCENIDHLIEHGGYFILEEVLCNTAGQNCTLLIESLIKIAKLGLFEKFNLNRDIIDSSIFNIYLTTNDINHEEIITHFQHFLEIEANI</sequence>
<dbReference type="VEuPathDB" id="TrichDB:TRFO_07271"/>
<keyword evidence="2" id="KW-1185">Reference proteome</keyword>
<name>A0A1J4JSH4_9EUKA</name>
<gene>
    <name evidence="1" type="ORF">TRFO_07271</name>
</gene>
<dbReference type="GeneID" id="94828281"/>
<evidence type="ECO:0000313" key="2">
    <source>
        <dbReference type="Proteomes" id="UP000179807"/>
    </source>
</evidence>
<comment type="caution">
    <text evidence="1">The sequence shown here is derived from an EMBL/GenBank/DDBJ whole genome shotgun (WGS) entry which is preliminary data.</text>
</comment>
<dbReference type="AlphaFoldDB" id="A0A1J4JSH4"/>
<proteinExistence type="predicted"/>
<reference evidence="1" key="1">
    <citation type="submission" date="2016-10" db="EMBL/GenBank/DDBJ databases">
        <authorList>
            <person name="Benchimol M."/>
            <person name="Almeida L.G."/>
            <person name="Vasconcelos A.T."/>
            <person name="Perreira-Neves A."/>
            <person name="Rosa I.A."/>
            <person name="Tasca T."/>
            <person name="Bogo M.R."/>
            <person name="de Souza W."/>
        </authorList>
    </citation>
    <scope>NUCLEOTIDE SEQUENCE [LARGE SCALE GENOMIC DNA]</scope>
    <source>
        <strain evidence="1">K</strain>
    </source>
</reference>
<accession>A0A1J4JSH4</accession>
<dbReference type="EMBL" id="MLAK01000882">
    <property type="protein sequence ID" value="OHT02087.1"/>
    <property type="molecule type" value="Genomic_DNA"/>
</dbReference>
<dbReference type="RefSeq" id="XP_068355223.1">
    <property type="nucleotide sequence ID" value="XM_068493577.1"/>
</dbReference>